<dbReference type="EMBL" id="BAAAFZ010000096">
    <property type="protein sequence ID" value="GAA0604918.1"/>
    <property type="molecule type" value="Genomic_DNA"/>
</dbReference>
<dbReference type="Proteomes" id="UP001501588">
    <property type="component" value="Unassembled WGS sequence"/>
</dbReference>
<protein>
    <submittedName>
        <fullName evidence="4">Nitroreductase family protein</fullName>
    </submittedName>
</protein>
<feature type="domain" description="Nitroreductase" evidence="3">
    <location>
        <begin position="26"/>
        <end position="170"/>
    </location>
</feature>
<dbReference type="Gene3D" id="3.40.109.10">
    <property type="entry name" value="NADH Oxidase"/>
    <property type="match status" value="1"/>
</dbReference>
<gene>
    <name evidence="4" type="ORF">GCM10009416_48160</name>
</gene>
<comment type="similarity">
    <text evidence="1">Belongs to the nitroreductase family.</text>
</comment>
<dbReference type="InterPro" id="IPR000415">
    <property type="entry name" value="Nitroreductase-like"/>
</dbReference>
<reference evidence="4 5" key="1">
    <citation type="journal article" date="2019" name="Int. J. Syst. Evol. Microbiol.">
        <title>The Global Catalogue of Microorganisms (GCM) 10K type strain sequencing project: providing services to taxonomists for standard genome sequencing and annotation.</title>
        <authorList>
            <consortium name="The Broad Institute Genomics Platform"/>
            <consortium name="The Broad Institute Genome Sequencing Center for Infectious Disease"/>
            <person name="Wu L."/>
            <person name="Ma J."/>
        </authorList>
    </citation>
    <scope>NUCLEOTIDE SEQUENCE [LARGE SCALE GENOMIC DNA]</scope>
    <source>
        <strain evidence="4 5">JCM 9933</strain>
    </source>
</reference>
<dbReference type="RefSeq" id="WP_343897996.1">
    <property type="nucleotide sequence ID" value="NZ_BAAAFZ010000096.1"/>
</dbReference>
<evidence type="ECO:0000256" key="2">
    <source>
        <dbReference type="ARBA" id="ARBA00023002"/>
    </source>
</evidence>
<evidence type="ECO:0000313" key="4">
    <source>
        <dbReference type="EMBL" id="GAA0604918.1"/>
    </source>
</evidence>
<dbReference type="InterPro" id="IPR029479">
    <property type="entry name" value="Nitroreductase"/>
</dbReference>
<dbReference type="PANTHER" id="PTHR43673">
    <property type="entry name" value="NAD(P)H NITROREDUCTASE YDGI-RELATED"/>
    <property type="match status" value="1"/>
</dbReference>
<comment type="caution">
    <text evidence="4">The sequence shown here is derived from an EMBL/GenBank/DDBJ whole genome shotgun (WGS) entry which is preliminary data.</text>
</comment>
<dbReference type="Pfam" id="PF00881">
    <property type="entry name" value="Nitroreductase"/>
    <property type="match status" value="1"/>
</dbReference>
<evidence type="ECO:0000259" key="3">
    <source>
        <dbReference type="Pfam" id="PF00881"/>
    </source>
</evidence>
<dbReference type="SUPFAM" id="SSF55469">
    <property type="entry name" value="FMN-dependent nitroreductase-like"/>
    <property type="match status" value="1"/>
</dbReference>
<name>A0ABN1G6I6_9PROT</name>
<dbReference type="PANTHER" id="PTHR43673:SF10">
    <property type="entry name" value="NADH DEHYDROGENASE_NAD(P)H NITROREDUCTASE XCC3605-RELATED"/>
    <property type="match status" value="1"/>
</dbReference>
<keyword evidence="2" id="KW-0560">Oxidoreductase</keyword>
<accession>A0ABN1G6I6</accession>
<evidence type="ECO:0000256" key="1">
    <source>
        <dbReference type="ARBA" id="ARBA00007118"/>
    </source>
</evidence>
<keyword evidence="5" id="KW-1185">Reference proteome</keyword>
<dbReference type="CDD" id="cd02138">
    <property type="entry name" value="TdsD-like"/>
    <property type="match status" value="1"/>
</dbReference>
<sequence>MPDDAQPRRVAADRRAPADHPLLDAIAERWSPRAFDPDRPLTEADVLPLLEAARWAASSSNIQPWRFAWALRGDPAFARLLGCLNPGNAAWAHRAGALVLGCAVADKPGGRGPNRHAAHDLGAALAQMAVQAAADGIGMHAMAGFDREAARAAASAPEGVEPYTAVALGWPGDPALLDEDRRAREAAPRVRLPLAEVAPRGGWGGG</sequence>
<evidence type="ECO:0000313" key="5">
    <source>
        <dbReference type="Proteomes" id="UP001501588"/>
    </source>
</evidence>
<organism evidence="4 5">
    <name type="scientific">Craurococcus roseus</name>
    <dbReference type="NCBI Taxonomy" id="77585"/>
    <lineage>
        <taxon>Bacteria</taxon>
        <taxon>Pseudomonadati</taxon>
        <taxon>Pseudomonadota</taxon>
        <taxon>Alphaproteobacteria</taxon>
        <taxon>Acetobacterales</taxon>
        <taxon>Acetobacteraceae</taxon>
        <taxon>Craurococcus</taxon>
    </lineage>
</organism>
<proteinExistence type="inferred from homology"/>